<organism evidence="2 3">
    <name type="scientific">Niastella yeongjuensis</name>
    <dbReference type="NCBI Taxonomy" id="354355"/>
    <lineage>
        <taxon>Bacteria</taxon>
        <taxon>Pseudomonadati</taxon>
        <taxon>Bacteroidota</taxon>
        <taxon>Chitinophagia</taxon>
        <taxon>Chitinophagales</taxon>
        <taxon>Chitinophagaceae</taxon>
        <taxon>Niastella</taxon>
    </lineage>
</organism>
<proteinExistence type="predicted"/>
<sequence>MQRFIIRLLLVCFLITSCFSASAIDERYAAPELRGNQIAADSTSMVMDTVYFNPSLKPLQTTLFVKNLITFQIDEAYRHLLPDEFDVTVTFKVHYTIDNNGTPETGVTDDLSLNIGYNKFNRYDFKAVYIAEVWWRKAEVEIISIEAHEADLNDIKDALVLTNEILINRNTISPAPIMPSKLLMTVQAMWVQKAN</sequence>
<feature type="chain" id="PRO_5010744353" description="DUF4390 domain-containing protein" evidence="1">
    <location>
        <begin position="24"/>
        <end position="195"/>
    </location>
</feature>
<reference evidence="3" key="1">
    <citation type="submission" date="2016-04" db="EMBL/GenBank/DDBJ databases">
        <authorList>
            <person name="Chen L."/>
            <person name="Zhuang W."/>
            <person name="Wang G."/>
        </authorList>
    </citation>
    <scope>NUCLEOTIDE SEQUENCE [LARGE SCALE GENOMIC DNA]</scope>
    <source>
        <strain evidence="3">17621</strain>
    </source>
</reference>
<evidence type="ECO:0000256" key="1">
    <source>
        <dbReference type="SAM" id="SignalP"/>
    </source>
</evidence>
<protein>
    <recommendedName>
        <fullName evidence="4">DUF4390 domain-containing protein</fullName>
    </recommendedName>
</protein>
<dbReference type="PROSITE" id="PS51257">
    <property type="entry name" value="PROKAR_LIPOPROTEIN"/>
    <property type="match status" value="1"/>
</dbReference>
<dbReference type="AlphaFoldDB" id="A0A1V9F365"/>
<dbReference type="EMBL" id="LVXG01000007">
    <property type="protein sequence ID" value="OQP52819.1"/>
    <property type="molecule type" value="Genomic_DNA"/>
</dbReference>
<evidence type="ECO:0000313" key="3">
    <source>
        <dbReference type="Proteomes" id="UP000192610"/>
    </source>
</evidence>
<gene>
    <name evidence="2" type="ORF">A4H97_24275</name>
</gene>
<comment type="caution">
    <text evidence="2">The sequence shown here is derived from an EMBL/GenBank/DDBJ whole genome shotgun (WGS) entry which is preliminary data.</text>
</comment>
<feature type="signal peptide" evidence="1">
    <location>
        <begin position="1"/>
        <end position="23"/>
    </location>
</feature>
<dbReference type="RefSeq" id="WP_081197914.1">
    <property type="nucleotide sequence ID" value="NZ_FOCZ01000009.1"/>
</dbReference>
<accession>A0A1V9F365</accession>
<keyword evidence="3" id="KW-1185">Reference proteome</keyword>
<name>A0A1V9F365_9BACT</name>
<dbReference type="Proteomes" id="UP000192610">
    <property type="component" value="Unassembled WGS sequence"/>
</dbReference>
<evidence type="ECO:0008006" key="4">
    <source>
        <dbReference type="Google" id="ProtNLM"/>
    </source>
</evidence>
<keyword evidence="1" id="KW-0732">Signal</keyword>
<evidence type="ECO:0000313" key="2">
    <source>
        <dbReference type="EMBL" id="OQP52819.1"/>
    </source>
</evidence>
<dbReference type="STRING" id="354355.SAMN05660816_04743"/>